<dbReference type="Proteomes" id="UP000682877">
    <property type="component" value="Chromosome 6"/>
</dbReference>
<evidence type="ECO:0000313" key="2">
    <source>
        <dbReference type="Proteomes" id="UP000682877"/>
    </source>
</evidence>
<accession>A0A8S2AJU4</accession>
<dbReference type="PANTHER" id="PTHR46265:SF8">
    <property type="entry name" value="RHO GTPASE-ACTIVATING PROTEIN 6"/>
    <property type="match status" value="1"/>
</dbReference>
<organism evidence="1 2">
    <name type="scientific">Arabidopsis arenosa</name>
    <name type="common">Sand rock-cress</name>
    <name type="synonym">Cardaminopsis arenosa</name>
    <dbReference type="NCBI Taxonomy" id="38785"/>
    <lineage>
        <taxon>Eukaryota</taxon>
        <taxon>Viridiplantae</taxon>
        <taxon>Streptophyta</taxon>
        <taxon>Embryophyta</taxon>
        <taxon>Tracheophyta</taxon>
        <taxon>Spermatophyta</taxon>
        <taxon>Magnoliopsida</taxon>
        <taxon>eudicotyledons</taxon>
        <taxon>Gunneridae</taxon>
        <taxon>Pentapetalae</taxon>
        <taxon>rosids</taxon>
        <taxon>malvids</taxon>
        <taxon>Brassicales</taxon>
        <taxon>Brassicaceae</taxon>
        <taxon>Camelineae</taxon>
        <taxon>Arabidopsis</taxon>
    </lineage>
</organism>
<dbReference type="InterPro" id="IPR052799">
    <property type="entry name" value="Rho_GAP_Regulators"/>
</dbReference>
<evidence type="ECO:0008006" key="3">
    <source>
        <dbReference type="Google" id="ProtNLM"/>
    </source>
</evidence>
<evidence type="ECO:0000313" key="1">
    <source>
        <dbReference type="EMBL" id="CAE6098112.1"/>
    </source>
</evidence>
<dbReference type="AlphaFoldDB" id="A0A8S2AJU4"/>
<proteinExistence type="predicted"/>
<reference evidence="1" key="1">
    <citation type="submission" date="2021-01" db="EMBL/GenBank/DDBJ databases">
        <authorList>
            <person name="Bezrukov I."/>
        </authorList>
    </citation>
    <scope>NUCLEOTIDE SEQUENCE</scope>
</reference>
<keyword evidence="2" id="KW-1185">Reference proteome</keyword>
<dbReference type="SUPFAM" id="SSF50729">
    <property type="entry name" value="PH domain-like"/>
    <property type="match status" value="1"/>
</dbReference>
<gene>
    <name evidence="1" type="ORF">AARE701A_LOCUS15097</name>
</gene>
<sequence length="246" mass="28260">MAGTTTSFVFHYRGRFTDINQRHRLCCICIYNRLRELQVGVPTLTVGTIFTTLPWLQSGIFCTDFESTHDWLFFATPPTNYRTIRDIGLKWQANPKKEIQFADHQRIVLTHLYLRAISGHAVDYELMMRSKKWVLNLYECGEFSLYCLVVVREDKNLLTVLFPDGCDGRAFTLKAETLDDLYEWKAALEQALAQAPNAALVIGQNGIFRTEANNTIEASFNSWRDQRPLKSSVIGRPILQALEETD</sequence>
<dbReference type="EMBL" id="LR999456">
    <property type="protein sequence ID" value="CAE6098112.1"/>
    <property type="molecule type" value="Genomic_DNA"/>
</dbReference>
<protein>
    <recommendedName>
        <fullName evidence="3">PH domain-containing protein</fullName>
    </recommendedName>
</protein>
<name>A0A8S2AJU4_ARAAE</name>
<dbReference type="PANTHER" id="PTHR46265">
    <property type="entry name" value="RHO GTPASE-ACTIVATING PROTEIN 7"/>
    <property type="match status" value="1"/>
</dbReference>